<proteinExistence type="inferred from homology"/>
<reference evidence="9 10" key="1">
    <citation type="submission" date="2020-06" db="EMBL/GenBank/DDBJ databases">
        <authorList>
            <person name="Li R."/>
            <person name="Bekaert M."/>
        </authorList>
    </citation>
    <scope>NUCLEOTIDE SEQUENCE [LARGE SCALE GENOMIC DNA]</scope>
    <source>
        <strain evidence="10">wild</strain>
    </source>
</reference>
<evidence type="ECO:0000313" key="9">
    <source>
        <dbReference type="EMBL" id="CAC5425317.1"/>
    </source>
</evidence>
<evidence type="ECO:0000313" key="10">
    <source>
        <dbReference type="Proteomes" id="UP000507470"/>
    </source>
</evidence>
<dbReference type="CDD" id="cd00432">
    <property type="entry name" value="Ribosomal_L18_L5e"/>
    <property type="match status" value="1"/>
</dbReference>
<dbReference type="InterPro" id="IPR005484">
    <property type="entry name" value="Ribosomal_uL18_bac/plant/anim"/>
</dbReference>
<evidence type="ECO:0000256" key="6">
    <source>
        <dbReference type="ARBA" id="ARBA00069051"/>
    </source>
</evidence>
<comment type="subcellular location">
    <subcellularLocation>
        <location evidence="1">Mitochondrion</location>
    </subcellularLocation>
</comment>
<dbReference type="FunFam" id="3.30.420.80:FF:000005">
    <property type="entry name" value="39S ribosomal protein L18, mitochondrial"/>
    <property type="match status" value="1"/>
</dbReference>
<evidence type="ECO:0000256" key="2">
    <source>
        <dbReference type="ARBA" id="ARBA00007116"/>
    </source>
</evidence>
<protein>
    <recommendedName>
        <fullName evidence="6">Large ribosomal subunit protein uL18m</fullName>
    </recommendedName>
    <alternativeName>
        <fullName evidence="7">39S ribosomal protein L18, mitochondrial</fullName>
    </alternativeName>
</protein>
<evidence type="ECO:0000256" key="5">
    <source>
        <dbReference type="ARBA" id="ARBA00023274"/>
    </source>
</evidence>
<evidence type="ECO:0000256" key="7">
    <source>
        <dbReference type="ARBA" id="ARBA00082661"/>
    </source>
</evidence>
<keyword evidence="10" id="KW-1185">Reference proteome</keyword>
<feature type="region of interest" description="Disordered" evidence="8">
    <location>
        <begin position="184"/>
        <end position="206"/>
    </location>
</feature>
<dbReference type="PANTHER" id="PTHR12899">
    <property type="entry name" value="39S RIBOSOMAL PROTEIN L18, MITOCHONDRIAL"/>
    <property type="match status" value="1"/>
</dbReference>
<dbReference type="GO" id="GO:1990904">
    <property type="term" value="C:ribonucleoprotein complex"/>
    <property type="evidence" value="ECO:0007669"/>
    <property type="project" value="UniProtKB-KW"/>
</dbReference>
<dbReference type="InterPro" id="IPR057268">
    <property type="entry name" value="Ribosomal_L18"/>
</dbReference>
<accession>A0A6J8EXR3</accession>
<organism evidence="9 10">
    <name type="scientific">Mytilus coruscus</name>
    <name type="common">Sea mussel</name>
    <dbReference type="NCBI Taxonomy" id="42192"/>
    <lineage>
        <taxon>Eukaryota</taxon>
        <taxon>Metazoa</taxon>
        <taxon>Spiralia</taxon>
        <taxon>Lophotrochozoa</taxon>
        <taxon>Mollusca</taxon>
        <taxon>Bivalvia</taxon>
        <taxon>Autobranchia</taxon>
        <taxon>Pteriomorphia</taxon>
        <taxon>Mytilida</taxon>
        <taxon>Mytiloidea</taxon>
        <taxon>Mytilidae</taxon>
        <taxon>Mytilinae</taxon>
        <taxon>Mytilus</taxon>
    </lineage>
</organism>
<dbReference type="SUPFAM" id="SSF53137">
    <property type="entry name" value="Translational machinery components"/>
    <property type="match status" value="1"/>
</dbReference>
<dbReference type="GO" id="GO:0008097">
    <property type="term" value="F:5S rRNA binding"/>
    <property type="evidence" value="ECO:0007669"/>
    <property type="project" value="TreeGrafter"/>
</dbReference>
<dbReference type="PANTHER" id="PTHR12899:SF3">
    <property type="entry name" value="LARGE RIBOSOMAL SUBUNIT PROTEIN UL18M"/>
    <property type="match status" value="1"/>
</dbReference>
<dbReference type="AlphaFoldDB" id="A0A6J8EXR3"/>
<keyword evidence="3" id="KW-0689">Ribosomal protein</keyword>
<dbReference type="EMBL" id="CACVKT020010231">
    <property type="protein sequence ID" value="CAC5425317.1"/>
    <property type="molecule type" value="Genomic_DNA"/>
</dbReference>
<evidence type="ECO:0000256" key="1">
    <source>
        <dbReference type="ARBA" id="ARBA00004173"/>
    </source>
</evidence>
<dbReference type="GO" id="GO:0005743">
    <property type="term" value="C:mitochondrial inner membrane"/>
    <property type="evidence" value="ECO:0007669"/>
    <property type="project" value="UniProtKB-ARBA"/>
</dbReference>
<comment type="similarity">
    <text evidence="2">Belongs to the universal ribosomal protein uL18 family.</text>
</comment>
<feature type="compositionally biased region" description="Basic and acidic residues" evidence="8">
    <location>
        <begin position="191"/>
        <end position="206"/>
    </location>
</feature>
<dbReference type="Proteomes" id="UP000507470">
    <property type="component" value="Unassembled WGS sequence"/>
</dbReference>
<keyword evidence="4" id="KW-0496">Mitochondrion</keyword>
<sequence>MNFLTLRIRLPLFSEALTCKCIGKQFSTCGVLGSGENKDYVINPDFVNRNPRNLEQMALARKRQGWKFQSPTREYYNKLVFDKTSKHTSGKVVHWTGNTVVSASTKEWAIRRHLYSVKDVSAAQNIGSILAQRCLEAGVSCVFLGEKENFTSEAGMSFLKAVEEGCISLQEPDVVEAEYKPGIDYGGPKRLGGEDKDTPMKDDYQF</sequence>
<gene>
    <name evidence="9" type="ORF">MCOR_57153</name>
</gene>
<dbReference type="OrthoDB" id="1932324at2759"/>
<dbReference type="GO" id="GO:0003735">
    <property type="term" value="F:structural constituent of ribosome"/>
    <property type="evidence" value="ECO:0007669"/>
    <property type="project" value="InterPro"/>
</dbReference>
<name>A0A6J8EXR3_MYTCO</name>
<dbReference type="Gene3D" id="3.30.420.80">
    <property type="entry name" value="Ribosomal protein S11"/>
    <property type="match status" value="1"/>
</dbReference>
<evidence type="ECO:0000256" key="8">
    <source>
        <dbReference type="SAM" id="MobiDB-lite"/>
    </source>
</evidence>
<evidence type="ECO:0000256" key="3">
    <source>
        <dbReference type="ARBA" id="ARBA00022980"/>
    </source>
</evidence>
<evidence type="ECO:0000256" key="4">
    <source>
        <dbReference type="ARBA" id="ARBA00023128"/>
    </source>
</evidence>
<dbReference type="GO" id="GO:0006412">
    <property type="term" value="P:translation"/>
    <property type="evidence" value="ECO:0007669"/>
    <property type="project" value="InterPro"/>
</dbReference>
<dbReference type="GO" id="GO:0005840">
    <property type="term" value="C:ribosome"/>
    <property type="evidence" value="ECO:0007669"/>
    <property type="project" value="UniProtKB-KW"/>
</dbReference>
<dbReference type="InterPro" id="IPR036967">
    <property type="entry name" value="Ribosomal_uS11_sf"/>
</dbReference>
<keyword evidence="5" id="KW-0687">Ribonucleoprotein</keyword>